<keyword evidence="1" id="KW-0472">Membrane</keyword>
<name>A0A0W0GGZ8_9CHLR</name>
<evidence type="ECO:0000313" key="3">
    <source>
        <dbReference type="Proteomes" id="UP000053947"/>
    </source>
</evidence>
<evidence type="ECO:0000313" key="2">
    <source>
        <dbReference type="EMBL" id="KTB47838.1"/>
    </source>
</evidence>
<protein>
    <submittedName>
        <fullName evidence="2">Uncharacterized protein</fullName>
    </submittedName>
</protein>
<dbReference type="OrthoDB" id="172008at2"/>
<keyword evidence="3" id="KW-1185">Reference proteome</keyword>
<comment type="caution">
    <text evidence="2">The sequence shown here is derived from an EMBL/GenBank/DDBJ whole genome shotgun (WGS) entry which is preliminary data.</text>
</comment>
<organism evidence="2 3">
    <name type="scientific">Dehalogenimonas alkenigignens</name>
    <dbReference type="NCBI Taxonomy" id="1217799"/>
    <lineage>
        <taxon>Bacteria</taxon>
        <taxon>Bacillati</taxon>
        <taxon>Chloroflexota</taxon>
        <taxon>Dehalococcoidia</taxon>
        <taxon>Dehalococcoidales</taxon>
        <taxon>Dehalococcoidaceae</taxon>
        <taxon>Dehalogenimonas</taxon>
    </lineage>
</organism>
<reference evidence="2 3" key="1">
    <citation type="submission" date="2015-06" db="EMBL/GenBank/DDBJ databases">
        <title>Genome sequence of the organohalide-respiring Dehalogenimonas alkenigignens type strain (IP3-3T).</title>
        <authorList>
            <person name="Key T.A."/>
            <person name="Richmond D.P."/>
            <person name="Bowman K.S."/>
            <person name="Cho Y.-J."/>
            <person name="Chun J."/>
            <person name="da Costa M.S."/>
            <person name="Rainey F.A."/>
            <person name="Moe W.M."/>
        </authorList>
    </citation>
    <scope>NUCLEOTIDE SEQUENCE [LARGE SCALE GENOMIC DNA]</scope>
    <source>
        <strain evidence="2 3">IP3-3</strain>
    </source>
</reference>
<dbReference type="STRING" id="1217799.DEALK_06830"/>
<gene>
    <name evidence="2" type="ORF">DEALK_06830</name>
</gene>
<keyword evidence="1" id="KW-0812">Transmembrane</keyword>
<dbReference type="RefSeq" id="WP_058438681.1">
    <property type="nucleotide sequence ID" value="NZ_KQ758903.1"/>
</dbReference>
<sequence length="63" mass="6397">MNKGMIAAIVIELVGIGATGVGIGIELASSVDFGLVVTTSGSCLIAMGGVIWGKFICINRKKD</sequence>
<accession>A0A0W0GGZ8</accession>
<keyword evidence="1" id="KW-1133">Transmembrane helix</keyword>
<evidence type="ECO:0000256" key="1">
    <source>
        <dbReference type="SAM" id="Phobius"/>
    </source>
</evidence>
<proteinExistence type="predicted"/>
<feature type="transmembrane region" description="Helical" evidence="1">
    <location>
        <begin position="7"/>
        <end position="27"/>
    </location>
</feature>
<dbReference type="AlphaFoldDB" id="A0A0W0GGZ8"/>
<feature type="transmembrane region" description="Helical" evidence="1">
    <location>
        <begin position="33"/>
        <end position="53"/>
    </location>
</feature>
<dbReference type="EMBL" id="LFDV01000002">
    <property type="protein sequence ID" value="KTB47838.1"/>
    <property type="molecule type" value="Genomic_DNA"/>
</dbReference>
<dbReference type="Proteomes" id="UP000053947">
    <property type="component" value="Unassembled WGS sequence"/>
</dbReference>